<protein>
    <submittedName>
        <fullName evidence="1">Uncharacterized protein</fullName>
    </submittedName>
</protein>
<sequence length="71" mass="7465">MFQLSGDGSDLVVNPHLHDGGSVFSREVAIAMSRGKTIPEGQILHLVIETANPSANSQRHLIGDTATVEAA</sequence>
<comment type="caution">
    <text evidence="1">The sequence shown here is derived from an EMBL/GenBank/DDBJ whole genome shotgun (WGS) entry which is preliminary data.</text>
</comment>
<reference evidence="1" key="1">
    <citation type="journal article" date="2018" name="Nat. Biotechnol.">
        <title>A standardized bacterial taxonomy based on genome phylogeny substantially revises the tree of life.</title>
        <authorList>
            <person name="Parks D.H."/>
            <person name="Chuvochina M."/>
            <person name="Waite D.W."/>
            <person name="Rinke C."/>
            <person name="Skarshewski A."/>
            <person name="Chaumeil P.A."/>
            <person name="Hugenholtz P."/>
        </authorList>
    </citation>
    <scope>NUCLEOTIDE SEQUENCE [LARGE SCALE GENOMIC DNA]</scope>
    <source>
        <strain evidence="1">UBA11284</strain>
    </source>
</reference>
<evidence type="ECO:0000313" key="1">
    <source>
        <dbReference type="EMBL" id="HCA03434.1"/>
    </source>
</evidence>
<dbReference type="EMBL" id="DOTR01000085">
    <property type="protein sequence ID" value="HCA03434.1"/>
    <property type="molecule type" value="Genomic_DNA"/>
</dbReference>
<accession>A0A3D0KIV0</accession>
<proteinExistence type="predicted"/>
<gene>
    <name evidence="1" type="ORF">DEO68_14970</name>
</gene>
<organism evidence="1">
    <name type="scientific">Halomonas campaniensis</name>
    <dbReference type="NCBI Taxonomy" id="213554"/>
    <lineage>
        <taxon>Bacteria</taxon>
        <taxon>Pseudomonadati</taxon>
        <taxon>Pseudomonadota</taxon>
        <taxon>Gammaproteobacteria</taxon>
        <taxon>Oceanospirillales</taxon>
        <taxon>Halomonadaceae</taxon>
        <taxon>Halomonas</taxon>
    </lineage>
</organism>
<dbReference type="AlphaFoldDB" id="A0A3D0KIV0"/>
<name>A0A3D0KIV0_9GAMM</name>